<reference evidence="3 4" key="1">
    <citation type="submission" date="2016-02" db="EMBL/GenBank/DDBJ databases">
        <title>Genome sequence of Marichromatium gracile YL-28, a purple sulfur bacterium.</title>
        <authorList>
            <person name="Zhao C."/>
            <person name="Hong X."/>
            <person name="Chen S."/>
            <person name="Yang S."/>
        </authorList>
    </citation>
    <scope>NUCLEOTIDE SEQUENCE [LARGE SCALE GENOMIC DNA]</scope>
    <source>
        <strain evidence="3 4">YL28</strain>
    </source>
</reference>
<proteinExistence type="predicted"/>
<evidence type="ECO:0000313" key="4">
    <source>
        <dbReference type="Proteomes" id="UP000075766"/>
    </source>
</evidence>
<dbReference type="PANTHER" id="PTHR42954">
    <property type="entry name" value="FE(2+) TRANSPORT PROTEIN A"/>
    <property type="match status" value="1"/>
</dbReference>
<dbReference type="InterPro" id="IPR007167">
    <property type="entry name" value="Fe-transptr_FeoA-like"/>
</dbReference>
<evidence type="ECO:0000256" key="1">
    <source>
        <dbReference type="ARBA" id="ARBA00023004"/>
    </source>
</evidence>
<dbReference type="InterPro" id="IPR008988">
    <property type="entry name" value="Transcriptional_repressor_C"/>
</dbReference>
<dbReference type="EMBL" id="LSYU01000033">
    <property type="protein sequence ID" value="KXX65491.1"/>
    <property type="molecule type" value="Genomic_DNA"/>
</dbReference>
<name>A0ABR5VJJ8_MARGR</name>
<dbReference type="Proteomes" id="UP000075766">
    <property type="component" value="Unassembled WGS sequence"/>
</dbReference>
<keyword evidence="1" id="KW-0408">Iron</keyword>
<protein>
    <submittedName>
        <fullName evidence="3">Iron transporter FeoA</fullName>
    </submittedName>
</protein>
<dbReference type="Gene3D" id="2.30.30.90">
    <property type="match status" value="1"/>
</dbReference>
<dbReference type="RefSeq" id="WP_062273228.1">
    <property type="nucleotide sequence ID" value="NZ_LSYU01000033.1"/>
</dbReference>
<dbReference type="PANTHER" id="PTHR42954:SF2">
    <property type="entry name" value="FE(2+) TRANSPORT PROTEIN A"/>
    <property type="match status" value="1"/>
</dbReference>
<comment type="caution">
    <text evidence="3">The sequence shown here is derived from an EMBL/GenBank/DDBJ whole genome shotgun (WGS) entry which is preliminary data.</text>
</comment>
<evidence type="ECO:0000313" key="3">
    <source>
        <dbReference type="EMBL" id="KXX65491.1"/>
    </source>
</evidence>
<feature type="domain" description="Ferrous iron transporter FeoA-like" evidence="2">
    <location>
        <begin position="10"/>
        <end position="82"/>
    </location>
</feature>
<keyword evidence="4" id="KW-1185">Reference proteome</keyword>
<gene>
    <name evidence="3" type="ORF">AY586_01190</name>
</gene>
<sequence length="84" mass="9634">MPNRPNRPHRTLNDMRPGHRARIRRHHARGAVRQRLMDLGLMPNVEVTLVRSAPLNDPIELQLEATNVTLRRQEAATIEVGDDD</sequence>
<dbReference type="SMART" id="SM00899">
    <property type="entry name" value="FeoA"/>
    <property type="match status" value="1"/>
</dbReference>
<dbReference type="Pfam" id="PF04023">
    <property type="entry name" value="FeoA"/>
    <property type="match status" value="1"/>
</dbReference>
<organism evidence="3 4">
    <name type="scientific">Marichromatium gracile</name>
    <name type="common">Chromatium gracile</name>
    <dbReference type="NCBI Taxonomy" id="1048"/>
    <lineage>
        <taxon>Bacteria</taxon>
        <taxon>Pseudomonadati</taxon>
        <taxon>Pseudomonadota</taxon>
        <taxon>Gammaproteobacteria</taxon>
        <taxon>Chromatiales</taxon>
        <taxon>Chromatiaceae</taxon>
        <taxon>Marichromatium</taxon>
    </lineage>
</organism>
<dbReference type="InterPro" id="IPR052713">
    <property type="entry name" value="FeoA"/>
</dbReference>
<evidence type="ECO:0000259" key="2">
    <source>
        <dbReference type="SMART" id="SM00899"/>
    </source>
</evidence>
<dbReference type="InterPro" id="IPR038157">
    <property type="entry name" value="FeoA_core_dom"/>
</dbReference>
<dbReference type="SUPFAM" id="SSF50037">
    <property type="entry name" value="C-terminal domain of transcriptional repressors"/>
    <property type="match status" value="1"/>
</dbReference>
<accession>A0ABR5VJJ8</accession>